<dbReference type="Pfam" id="PF01364">
    <property type="entry name" value="Peptidase_C25"/>
    <property type="match status" value="1"/>
</dbReference>
<dbReference type="InterPro" id="IPR029030">
    <property type="entry name" value="Caspase-like_dom_sf"/>
</dbReference>
<dbReference type="RefSeq" id="WP_369863499.1">
    <property type="nucleotide sequence ID" value="NZ_JBCLPP010000022.1"/>
</dbReference>
<evidence type="ECO:0000313" key="4">
    <source>
        <dbReference type="Proteomes" id="UP001565200"/>
    </source>
</evidence>
<protein>
    <submittedName>
        <fullName evidence="3">Type IX secretion system sortase PorU</fullName>
    </submittedName>
</protein>
<organism evidence="3 4">
    <name type="scientific">Heminiphilus faecis</name>
    <dbReference type="NCBI Taxonomy" id="2601703"/>
    <lineage>
        <taxon>Bacteria</taxon>
        <taxon>Pseudomonadati</taxon>
        <taxon>Bacteroidota</taxon>
        <taxon>Bacteroidia</taxon>
        <taxon>Bacteroidales</taxon>
        <taxon>Muribaculaceae</taxon>
        <taxon>Heminiphilus</taxon>
    </lineage>
</organism>
<evidence type="ECO:0000256" key="1">
    <source>
        <dbReference type="ARBA" id="ARBA00022729"/>
    </source>
</evidence>
<feature type="domain" description="Gingipain" evidence="2">
    <location>
        <begin position="394"/>
        <end position="759"/>
    </location>
</feature>
<dbReference type="SUPFAM" id="SSF52129">
    <property type="entry name" value="Caspase-like"/>
    <property type="match status" value="1"/>
</dbReference>
<dbReference type="InterPro" id="IPR001769">
    <property type="entry name" value="Gingipain"/>
</dbReference>
<keyword evidence="4" id="KW-1185">Reference proteome</keyword>
<dbReference type="InterPro" id="IPR029031">
    <property type="entry name" value="Gingipain_N_sf"/>
</dbReference>
<reference evidence="3 4" key="1">
    <citation type="submission" date="2024-03" db="EMBL/GenBank/DDBJ databases">
        <title>Mouse gut bacterial collection (mGBC) of GemPharmatech.</title>
        <authorList>
            <person name="He Y."/>
            <person name="Dong L."/>
            <person name="Wu D."/>
            <person name="Gao X."/>
            <person name="Lin Z."/>
        </authorList>
    </citation>
    <scope>NUCLEOTIDE SEQUENCE [LARGE SCALE GENOMIC DNA]</scope>
    <source>
        <strain evidence="3 4">54-13</strain>
    </source>
</reference>
<dbReference type="Gene3D" id="2.60.40.4070">
    <property type="match status" value="1"/>
</dbReference>
<evidence type="ECO:0000313" key="3">
    <source>
        <dbReference type="EMBL" id="MEY8245698.1"/>
    </source>
</evidence>
<dbReference type="NCBIfam" id="NF033707">
    <property type="entry name" value="T9SS_sortase"/>
    <property type="match status" value="1"/>
</dbReference>
<dbReference type="Proteomes" id="UP001565200">
    <property type="component" value="Unassembled WGS sequence"/>
</dbReference>
<evidence type="ECO:0000259" key="2">
    <source>
        <dbReference type="Pfam" id="PF01364"/>
    </source>
</evidence>
<dbReference type="Gene3D" id="3.40.50.10390">
    <property type="entry name" value="Gingipain r, domain 1"/>
    <property type="match status" value="1"/>
</dbReference>
<name>A0ABV4CWD9_9BACT</name>
<accession>A0ABV4CWD9</accession>
<sequence>MILRHGAIHAAFVAVCLVAALWLAPGLYAFSPDTYAARSVLSSGRWVKIKVSNSGLHLITRDRLRQWGFSDPAKVAVYGYGGFPISDRLTLAGYTDDVPPALTEMTPEGIVFYAAAGMKWKADYNGRIDRERNYYSDEGYYFITETDLHPERTVATGLPGVDGEAATTFAAPLLHERELVSGGNTGHTLLGEDFSRNRSQTFSFALPDNAGGELWLNCAFATKTVGGSSSVRFSANGTALPVTEAAVIPSTPNDLESHYTLREIDATAEVAGERLDLTVTFTPEASVRLARLDYITVNYRRRLRLRDGYLSFSSSTPRMSLEGVGEGTLLWDVTDAASVKPIRYYADGSRALWTATESGRRDYVAWLPGAPLPAPEYVGEVTPQDLHGTSVPDMVIFTVSEFLPQARRLAELHRDNSDDPLDVNVVTDREVYNEFSSGTPDFGAMRRMLKMYYDRGGAKLRYALLLGRGIHDHRRLTSASAVDYPVLPLWQTVEGDNDYISYTGDDMLTLLADGAGAAPGRDRLCIAVGRIPATSPHEADAAVDKIAAYMSDKDNGDWKHHVVLAADDGDNGTHLLQMDSVYRAMRAGDSADRRLYTKVYVDAFNIVDRVARDARDRMFRRLRQGALWWWYTGHANTFSWTSEGLLDKADLDDPGFRYPPVLYAATCSFLRWDTPEISGAEQLFFNPDGIIAAVAATRPVYAARNLSLSLAVASLMSAAGHDGLSMPLGEILRQAKNTLLNNDTNKLRYVLLGDPALRVAEPKLHAVIDSIGGEVPDAEAPPVVGALSRVTVCGRVTDAAGATVRDFDGTLRATLYDAERSTAGQGHDGAPRLIFEEQGDRLYVCRTEVSGGTFSFDIAMPSDIAGNCRPPALSLYASAADGRDAAGVCRDFYVYGYDDSAAADREPPVITSFYLNSEAFRSGQAVNESPVVIATIADNVGINMSGAGIGHQLTLILDGSVRLPEPYMYYTPGDNPASGTLQYPLEGLSDGSHTLLLRVWDTSGNHSEAVIDFTVVRGLAPDLLDLRIDVNPAVDRVNFYMSHDRPDSRVNVAITIYDVAGRLVWSTVQAGRSDMFTTAPVTWPLTDMAGRSVVGGIYICRASIACRDGSSSRAATCKIAVSPR</sequence>
<dbReference type="EMBL" id="JBCLPP010000022">
    <property type="protein sequence ID" value="MEY8245698.1"/>
    <property type="molecule type" value="Genomic_DNA"/>
</dbReference>
<comment type="caution">
    <text evidence="3">The sequence shown here is derived from an EMBL/GenBank/DDBJ whole genome shotgun (WGS) entry which is preliminary data.</text>
</comment>
<dbReference type="Gene3D" id="3.40.50.1460">
    <property type="match status" value="1"/>
</dbReference>
<keyword evidence="1" id="KW-0732">Signal</keyword>
<proteinExistence type="predicted"/>
<dbReference type="CDD" id="cd02258">
    <property type="entry name" value="Peptidase_C25_N"/>
    <property type="match status" value="1"/>
</dbReference>
<gene>
    <name evidence="3" type="primary">porU</name>
    <name evidence="3" type="ORF">AAK873_08755</name>
</gene>